<protein>
    <submittedName>
        <fullName evidence="1">Uncharacterized protein</fullName>
    </submittedName>
</protein>
<reference evidence="1" key="1">
    <citation type="submission" date="2020-05" db="EMBL/GenBank/DDBJ databases">
        <title>WGS assembly of Corymbia citriodora subspecies variegata.</title>
        <authorList>
            <person name="Barry K."/>
            <person name="Hundley H."/>
            <person name="Shu S."/>
            <person name="Jenkins J."/>
            <person name="Grimwood J."/>
            <person name="Baten A."/>
        </authorList>
    </citation>
    <scope>NUCLEOTIDE SEQUENCE</scope>
    <source>
        <strain evidence="1">CV2-018</strain>
    </source>
</reference>
<gene>
    <name evidence="1" type="ORF">BT93_L3915</name>
</gene>
<proteinExistence type="predicted"/>
<name>A0A8T0CHK6_CORYI</name>
<dbReference type="Proteomes" id="UP000806378">
    <property type="component" value="Unassembled WGS sequence"/>
</dbReference>
<evidence type="ECO:0000313" key="1">
    <source>
        <dbReference type="EMBL" id="KAF7846684.1"/>
    </source>
</evidence>
<comment type="caution">
    <text evidence="1">The sequence shown here is derived from an EMBL/GenBank/DDBJ whole genome shotgun (WGS) entry which is preliminary data.</text>
</comment>
<dbReference type="Gramene" id="rna-gnl|WGS:JABURB|Cocit.L3915.1">
    <property type="protein sequence ID" value="cds-KAF7846684.1"/>
    <property type="gene ID" value="gene-BT93_L3915"/>
</dbReference>
<dbReference type="Gene3D" id="3.40.50.10490">
    <property type="entry name" value="Glucose-6-phosphate isomerase like protein, domain 1"/>
    <property type="match status" value="1"/>
</dbReference>
<evidence type="ECO:0000313" key="2">
    <source>
        <dbReference type="Proteomes" id="UP000806378"/>
    </source>
</evidence>
<keyword evidence="2" id="KW-1185">Reference proteome</keyword>
<accession>A0A8T0CHK6</accession>
<dbReference type="EMBL" id="MU092134">
    <property type="protein sequence ID" value="KAF7846684.1"/>
    <property type="molecule type" value="Genomic_DNA"/>
</dbReference>
<sequence length="47" mass="5184">MLRLSLGGACRVIEVPQVEDCLQPVVNIVPLQLLVYHLTDLGGYYAN</sequence>
<dbReference type="OrthoDB" id="1678175at2759"/>
<organism evidence="1 2">
    <name type="scientific">Corymbia citriodora subsp. variegata</name>
    <dbReference type="NCBI Taxonomy" id="360336"/>
    <lineage>
        <taxon>Eukaryota</taxon>
        <taxon>Viridiplantae</taxon>
        <taxon>Streptophyta</taxon>
        <taxon>Embryophyta</taxon>
        <taxon>Tracheophyta</taxon>
        <taxon>Spermatophyta</taxon>
        <taxon>Magnoliopsida</taxon>
        <taxon>eudicotyledons</taxon>
        <taxon>Gunneridae</taxon>
        <taxon>Pentapetalae</taxon>
        <taxon>rosids</taxon>
        <taxon>malvids</taxon>
        <taxon>Myrtales</taxon>
        <taxon>Myrtaceae</taxon>
        <taxon>Myrtoideae</taxon>
        <taxon>Eucalypteae</taxon>
        <taxon>Corymbia</taxon>
    </lineage>
</organism>
<dbReference type="AlphaFoldDB" id="A0A8T0CHK6"/>